<dbReference type="InterPro" id="IPR001867">
    <property type="entry name" value="OmpR/PhoB-type_DNA-bd"/>
</dbReference>
<dbReference type="Gene3D" id="1.25.40.10">
    <property type="entry name" value="Tetratricopeptide repeat domain"/>
    <property type="match status" value="1"/>
</dbReference>
<evidence type="ECO:0000256" key="5">
    <source>
        <dbReference type="PROSITE-ProRule" id="PRU00169"/>
    </source>
</evidence>
<dbReference type="SUPFAM" id="SSF46894">
    <property type="entry name" value="C-terminal effector domain of the bipartite response regulators"/>
    <property type="match status" value="1"/>
</dbReference>
<keyword evidence="3" id="KW-0238">DNA-binding</keyword>
<dbReference type="SUPFAM" id="SSF52172">
    <property type="entry name" value="CheY-like"/>
    <property type="match status" value="1"/>
</dbReference>
<dbReference type="InterPro" id="IPR016032">
    <property type="entry name" value="Sig_transdc_resp-reg_C-effctor"/>
</dbReference>
<sequence length="356" mass="41368">MLSKIKDIELVGSFQSPSEAYAYIQENKVDMAFVDINMREENGLDFVRRVTAQYKEIAIFFLTAYKEYALEAYGMHAFDYIVKPITFERLENSIQKAKDTLIFLQPSNRNNKNKILFNCLGGLDVKSTSGGSIQFTSSKSSELMAYLVMHRGRLVSKWRIMEDVFNGMAQSNAETYLNTTVYKLRKALEPHGMKSAIISAEESYKIDLNEVYADIIDFEDRITSIYQLDESNLEKAIQTEKLYSGELFGEKDYSWSLPEKERISEVYFSFAKKLVNYLIDNMKLTVALHITKKLNNFNELDEEINYLLMKIYSLQKNRSLLERQYERYKKILKSELGLSPDNSMVELYHLLIKSFG</sequence>
<evidence type="ECO:0000256" key="3">
    <source>
        <dbReference type="ARBA" id="ARBA00023125"/>
    </source>
</evidence>
<dbReference type="SMART" id="SM01043">
    <property type="entry name" value="BTAD"/>
    <property type="match status" value="1"/>
</dbReference>
<comment type="similarity">
    <text evidence="1">Belongs to the AfsR/DnrI/RedD regulatory family.</text>
</comment>
<dbReference type="GO" id="GO:0006355">
    <property type="term" value="P:regulation of DNA-templated transcription"/>
    <property type="evidence" value="ECO:0007669"/>
    <property type="project" value="InterPro"/>
</dbReference>
<evidence type="ECO:0000256" key="1">
    <source>
        <dbReference type="ARBA" id="ARBA00005820"/>
    </source>
</evidence>
<dbReference type="Pfam" id="PF03704">
    <property type="entry name" value="BTAD"/>
    <property type="match status" value="1"/>
</dbReference>
<dbReference type="Pfam" id="PF00486">
    <property type="entry name" value="Trans_reg_C"/>
    <property type="match status" value="1"/>
</dbReference>
<feature type="modified residue" description="4-aspartylphosphate" evidence="5">
    <location>
        <position position="35"/>
    </location>
</feature>
<dbReference type="GO" id="GO:0000160">
    <property type="term" value="P:phosphorelay signal transduction system"/>
    <property type="evidence" value="ECO:0007669"/>
    <property type="project" value="InterPro"/>
</dbReference>
<name>A0A6P1TJ61_9FIRM</name>
<evidence type="ECO:0000259" key="6">
    <source>
        <dbReference type="PROSITE" id="PS50110"/>
    </source>
</evidence>
<keyword evidence="8" id="KW-1185">Reference proteome</keyword>
<dbReference type="RefSeq" id="WP_161838066.1">
    <property type="nucleotide sequence ID" value="NZ_CP048000.1"/>
</dbReference>
<dbReference type="KEGG" id="anr:Ana3638_11030"/>
<accession>A0A6P1TJ61</accession>
<dbReference type="SMART" id="SM00862">
    <property type="entry name" value="Trans_reg_C"/>
    <property type="match status" value="1"/>
</dbReference>
<proteinExistence type="inferred from homology"/>
<dbReference type="InterPro" id="IPR001789">
    <property type="entry name" value="Sig_transdc_resp-reg_receiver"/>
</dbReference>
<dbReference type="Gene3D" id="3.40.50.2300">
    <property type="match status" value="1"/>
</dbReference>
<dbReference type="GO" id="GO:0003677">
    <property type="term" value="F:DNA binding"/>
    <property type="evidence" value="ECO:0007669"/>
    <property type="project" value="UniProtKB-KW"/>
</dbReference>
<feature type="domain" description="Response regulatory" evidence="6">
    <location>
        <begin position="1"/>
        <end position="98"/>
    </location>
</feature>
<dbReference type="InterPro" id="IPR036388">
    <property type="entry name" value="WH-like_DNA-bd_sf"/>
</dbReference>
<keyword evidence="5" id="KW-0597">Phosphoprotein</keyword>
<dbReference type="Proteomes" id="UP000464314">
    <property type="component" value="Chromosome"/>
</dbReference>
<dbReference type="SMART" id="SM00448">
    <property type="entry name" value="REC"/>
    <property type="match status" value="1"/>
</dbReference>
<organism evidence="7 8">
    <name type="scientific">Anaerocolumna sedimenticola</name>
    <dbReference type="NCBI Taxonomy" id="2696063"/>
    <lineage>
        <taxon>Bacteria</taxon>
        <taxon>Bacillati</taxon>
        <taxon>Bacillota</taxon>
        <taxon>Clostridia</taxon>
        <taxon>Lachnospirales</taxon>
        <taxon>Lachnospiraceae</taxon>
        <taxon>Anaerocolumna</taxon>
    </lineage>
</organism>
<dbReference type="InterPro" id="IPR005158">
    <property type="entry name" value="BTAD"/>
</dbReference>
<dbReference type="InterPro" id="IPR011990">
    <property type="entry name" value="TPR-like_helical_dom_sf"/>
</dbReference>
<reference evidence="7 8" key="1">
    <citation type="submission" date="2020-01" db="EMBL/GenBank/DDBJ databases">
        <title>Genome analysis of Anaerocolumna sp. CBA3638.</title>
        <authorList>
            <person name="Kim J."/>
            <person name="Roh S.W."/>
        </authorList>
    </citation>
    <scope>NUCLEOTIDE SEQUENCE [LARGE SCALE GENOMIC DNA]</scope>
    <source>
        <strain evidence="7 8">CBA3638</strain>
    </source>
</reference>
<gene>
    <name evidence="7" type="ORF">Ana3638_11030</name>
</gene>
<dbReference type="Gene3D" id="1.10.10.10">
    <property type="entry name" value="Winged helix-like DNA-binding domain superfamily/Winged helix DNA-binding domain"/>
    <property type="match status" value="1"/>
</dbReference>
<dbReference type="AlphaFoldDB" id="A0A6P1TJ61"/>
<dbReference type="PANTHER" id="PTHR35807">
    <property type="entry name" value="TRANSCRIPTIONAL REGULATOR REDD-RELATED"/>
    <property type="match status" value="1"/>
</dbReference>
<comment type="function">
    <text evidence="4">May play the central regulatory role in sporulation. It may be an element of the effector pathway responsible for the activation of sporulation genes in response to nutritional stress. Spo0A may act in concert with spo0H (a sigma factor) to control the expression of some genes that are critical to the sporulation process.</text>
</comment>
<evidence type="ECO:0000256" key="4">
    <source>
        <dbReference type="ARBA" id="ARBA00024867"/>
    </source>
</evidence>
<dbReference type="EMBL" id="CP048000">
    <property type="protein sequence ID" value="QHQ61240.1"/>
    <property type="molecule type" value="Genomic_DNA"/>
</dbReference>
<dbReference type="PROSITE" id="PS50110">
    <property type="entry name" value="RESPONSE_REGULATORY"/>
    <property type="match status" value="1"/>
</dbReference>
<dbReference type="InterPro" id="IPR011006">
    <property type="entry name" value="CheY-like_superfamily"/>
</dbReference>
<evidence type="ECO:0000313" key="7">
    <source>
        <dbReference type="EMBL" id="QHQ61240.1"/>
    </source>
</evidence>
<dbReference type="InterPro" id="IPR051677">
    <property type="entry name" value="AfsR-DnrI-RedD_regulator"/>
</dbReference>
<evidence type="ECO:0000313" key="8">
    <source>
        <dbReference type="Proteomes" id="UP000464314"/>
    </source>
</evidence>
<protein>
    <recommendedName>
        <fullName evidence="2">Stage 0 sporulation protein A homolog</fullName>
    </recommendedName>
</protein>
<evidence type="ECO:0000256" key="2">
    <source>
        <dbReference type="ARBA" id="ARBA00018672"/>
    </source>
</evidence>
<dbReference type="Pfam" id="PF00072">
    <property type="entry name" value="Response_reg"/>
    <property type="match status" value="1"/>
</dbReference>